<keyword evidence="2" id="KW-1185">Reference proteome</keyword>
<evidence type="ECO:0000313" key="2">
    <source>
        <dbReference type="Proteomes" id="UP000323000"/>
    </source>
</evidence>
<evidence type="ECO:0000313" key="1">
    <source>
        <dbReference type="EMBL" id="TXG47133.1"/>
    </source>
</evidence>
<name>A0A5C7GRB2_9ROSI</name>
<dbReference type="Gene3D" id="1.10.510.10">
    <property type="entry name" value="Transferase(Phosphotransferase) domain 1"/>
    <property type="match status" value="1"/>
</dbReference>
<reference evidence="2" key="1">
    <citation type="journal article" date="2019" name="Gigascience">
        <title>De novo genome assembly of the endangered Acer yangbiense, a plant species with extremely small populations endemic to Yunnan Province, China.</title>
        <authorList>
            <person name="Yang J."/>
            <person name="Wariss H.M."/>
            <person name="Tao L."/>
            <person name="Zhang R."/>
            <person name="Yun Q."/>
            <person name="Hollingsworth P."/>
            <person name="Dao Z."/>
            <person name="Luo G."/>
            <person name="Guo H."/>
            <person name="Ma Y."/>
            <person name="Sun W."/>
        </authorList>
    </citation>
    <scope>NUCLEOTIDE SEQUENCE [LARGE SCALE GENOMIC DNA]</scope>
    <source>
        <strain evidence="2">cv. Malutang</strain>
    </source>
</reference>
<comment type="caution">
    <text evidence="1">The sequence shown here is derived from an EMBL/GenBank/DDBJ whole genome shotgun (WGS) entry which is preliminary data.</text>
</comment>
<organism evidence="1 2">
    <name type="scientific">Acer yangbiense</name>
    <dbReference type="NCBI Taxonomy" id="1000413"/>
    <lineage>
        <taxon>Eukaryota</taxon>
        <taxon>Viridiplantae</taxon>
        <taxon>Streptophyta</taxon>
        <taxon>Embryophyta</taxon>
        <taxon>Tracheophyta</taxon>
        <taxon>Spermatophyta</taxon>
        <taxon>Magnoliopsida</taxon>
        <taxon>eudicotyledons</taxon>
        <taxon>Gunneridae</taxon>
        <taxon>Pentapetalae</taxon>
        <taxon>rosids</taxon>
        <taxon>malvids</taxon>
        <taxon>Sapindales</taxon>
        <taxon>Sapindaceae</taxon>
        <taxon>Hippocastanoideae</taxon>
        <taxon>Acereae</taxon>
        <taxon>Acer</taxon>
    </lineage>
</organism>
<dbReference type="InterPro" id="IPR011009">
    <property type="entry name" value="Kinase-like_dom_sf"/>
</dbReference>
<dbReference type="EMBL" id="VAHF01000013">
    <property type="protein sequence ID" value="TXG47133.1"/>
    <property type="molecule type" value="Genomic_DNA"/>
</dbReference>
<evidence type="ECO:0008006" key="3">
    <source>
        <dbReference type="Google" id="ProtNLM"/>
    </source>
</evidence>
<accession>A0A5C7GRB2</accession>
<proteinExistence type="predicted"/>
<sequence>MTASLPPPPPSSLTRPKDGASDLLSYAWKNRRDGTSMQLLDSNLIDSHSRNEVNRYIQVGLLCVQDDAAARPTMATVVLMLNSYHITLPLPRQPAFFLGRKTELSMQSTKCTNSDRSTSMSMPFSVYDTSITEVYPR</sequence>
<dbReference type="Proteomes" id="UP000323000">
    <property type="component" value="Chromosome 13"/>
</dbReference>
<dbReference type="AlphaFoldDB" id="A0A5C7GRB2"/>
<dbReference type="OrthoDB" id="688481at2759"/>
<dbReference type="PANTHER" id="PTHR27006:SF606">
    <property type="entry name" value="INTERLEUKIN-1 RECEPTOR-ASSOCIATED KINASE 4"/>
    <property type="match status" value="1"/>
</dbReference>
<dbReference type="SUPFAM" id="SSF56112">
    <property type="entry name" value="Protein kinase-like (PK-like)"/>
    <property type="match status" value="1"/>
</dbReference>
<dbReference type="PANTHER" id="PTHR27006">
    <property type="entry name" value="PROMASTIGOTE SURFACE ANTIGEN PROTEIN PSA"/>
    <property type="match status" value="1"/>
</dbReference>
<gene>
    <name evidence="1" type="ORF">EZV62_026427</name>
</gene>
<protein>
    <recommendedName>
        <fullName evidence="3">S-locus receptor kinase C-terminal domain-containing protein</fullName>
    </recommendedName>
</protein>